<feature type="domain" description="Helicase ATP-binding" evidence="8">
    <location>
        <begin position="34"/>
        <end position="206"/>
    </location>
</feature>
<reference evidence="11 12" key="1">
    <citation type="journal article" date="2013" name="Genome Announc.">
        <title>Draft Genome Sequence of the Cellulolytic, Mesophilic, Anaerobic Bacterium Clostridium termitidis Strain CT1112 (DSM 5398).</title>
        <authorList>
            <person name="Lal S."/>
            <person name="Ramachandran U."/>
            <person name="Zhang X."/>
            <person name="Munir R."/>
            <person name="Sparling R."/>
            <person name="Levin D.B."/>
        </authorList>
    </citation>
    <scope>NUCLEOTIDE SEQUENCE [LARGE SCALE GENOMIC DNA]</scope>
    <source>
        <strain evidence="11 12">CT1112</strain>
    </source>
</reference>
<dbReference type="GO" id="GO:0009409">
    <property type="term" value="P:response to cold"/>
    <property type="evidence" value="ECO:0007669"/>
    <property type="project" value="TreeGrafter"/>
</dbReference>
<dbReference type="SMART" id="SM00490">
    <property type="entry name" value="HELICc"/>
    <property type="match status" value="1"/>
</dbReference>
<evidence type="ECO:0000256" key="5">
    <source>
        <dbReference type="PROSITE-ProRule" id="PRU00552"/>
    </source>
</evidence>
<dbReference type="GO" id="GO:0005524">
    <property type="term" value="F:ATP binding"/>
    <property type="evidence" value="ECO:0007669"/>
    <property type="project" value="UniProtKB-KW"/>
</dbReference>
<dbReference type="eggNOG" id="COG0513">
    <property type="taxonomic scope" value="Bacteria"/>
</dbReference>
<feature type="region of interest" description="Disordered" evidence="7">
    <location>
        <begin position="388"/>
        <end position="624"/>
    </location>
</feature>
<dbReference type="EMBL" id="AORV01000017">
    <property type="protein sequence ID" value="EMS73629.1"/>
    <property type="molecule type" value="Genomic_DNA"/>
</dbReference>
<evidence type="ECO:0000313" key="11">
    <source>
        <dbReference type="EMBL" id="EMS73629.1"/>
    </source>
</evidence>
<dbReference type="SUPFAM" id="SSF52540">
    <property type="entry name" value="P-loop containing nucleoside triphosphate hydrolases"/>
    <property type="match status" value="1"/>
</dbReference>
<dbReference type="InterPro" id="IPR000629">
    <property type="entry name" value="RNA-helicase_DEAD-box_CS"/>
</dbReference>
<gene>
    <name evidence="11" type="ORF">CTER_0428</name>
</gene>
<proteinExistence type="inferred from homology"/>
<evidence type="ECO:0000259" key="8">
    <source>
        <dbReference type="PROSITE" id="PS51192"/>
    </source>
</evidence>
<keyword evidence="2 6" id="KW-0378">Hydrolase</keyword>
<dbReference type="Pfam" id="PF00270">
    <property type="entry name" value="DEAD"/>
    <property type="match status" value="1"/>
</dbReference>
<dbReference type="GO" id="GO:0033592">
    <property type="term" value="F:RNA strand annealing activity"/>
    <property type="evidence" value="ECO:0007669"/>
    <property type="project" value="TreeGrafter"/>
</dbReference>
<dbReference type="InterPro" id="IPR044742">
    <property type="entry name" value="DEAD/DEAH_RhlB"/>
</dbReference>
<dbReference type="GO" id="GO:0016787">
    <property type="term" value="F:hydrolase activity"/>
    <property type="evidence" value="ECO:0007669"/>
    <property type="project" value="UniProtKB-KW"/>
</dbReference>
<dbReference type="Pfam" id="PF00271">
    <property type="entry name" value="Helicase_C"/>
    <property type="match status" value="1"/>
</dbReference>
<comment type="caution">
    <text evidence="11">The sequence shown here is derived from an EMBL/GenBank/DDBJ whole genome shotgun (WGS) entry which is preliminary data.</text>
</comment>
<dbReference type="Gene3D" id="3.40.50.300">
    <property type="entry name" value="P-loop containing nucleotide triphosphate hydrolases"/>
    <property type="match status" value="2"/>
</dbReference>
<evidence type="ECO:0000256" key="4">
    <source>
        <dbReference type="ARBA" id="ARBA00022840"/>
    </source>
</evidence>
<sequence length="624" mass="69837">MEQTFEGMHLNRSLVEALKLVDITVPTEIQQKVIPEAQKSNDLIFQSETGTGKTLAYLLPLFEKIDTEKKEMQALILVPTHELAIQVIRVIEMLSLNSELKVSSTPVIGDVNITRQVDKLRTKPHIIVGTAGRILELIQKKKISAHTIKTIIIDEADRLLDDSNIEGIKAVVKTTLKERQIMMCSASMSVRTIERAKLLMKAPGVIKSKNVIEVPDTIDHIYFVAEQRDKIDVLRKLVRIINPPKAIAFFGNAEDIAEAAEKLRYHKLRADGLHGSNVKSDRKKTMDDFKSGRLQLLIASDIAARGLDIEGVTHIFNVNIPERSMEYLHRAGRTGRNGNEGVAISIVTENEIPFIKQYENELRISIIPKSMYNGTIVEYRKERKKFDTTSEYGQRLSKHNGSKSETEVGDAGEKTASGHGQGDRPVKKFDKDRPERKYRQPGKDKAGADHKKGGRDGSRSDKSGKKTPFGGTKFKVGGKSDNKFNRDERTDSGSRHEGDKTGSKFNRDEKSTARFKKDGNKPAAGHSRDDRGTARFKKDSSKPASGYSGDDRGEKRFGKDSKPADHKKFGNDKPGKKFGRDDKRGGGPGKDRKQAGIKFVGKPPKNLKPWERKPQKAQEREKKQ</sequence>
<organism evidence="11 12">
    <name type="scientific">Ruminiclostridium cellobioparum subsp. termitidis CT1112</name>
    <dbReference type="NCBI Taxonomy" id="1195236"/>
    <lineage>
        <taxon>Bacteria</taxon>
        <taxon>Bacillati</taxon>
        <taxon>Bacillota</taxon>
        <taxon>Clostridia</taxon>
        <taxon>Eubacteriales</taxon>
        <taxon>Oscillospiraceae</taxon>
        <taxon>Ruminiclostridium</taxon>
    </lineage>
</organism>
<dbReference type="SMART" id="SM00487">
    <property type="entry name" value="DEXDc"/>
    <property type="match status" value="1"/>
</dbReference>
<dbReference type="PATRIC" id="fig|1195236.3.peg.738"/>
<dbReference type="CDD" id="cd00268">
    <property type="entry name" value="DEADc"/>
    <property type="match status" value="1"/>
</dbReference>
<evidence type="ECO:0000256" key="3">
    <source>
        <dbReference type="ARBA" id="ARBA00022806"/>
    </source>
</evidence>
<name>S0FWT8_RUMCE</name>
<dbReference type="AlphaFoldDB" id="S0FWT8"/>
<evidence type="ECO:0000256" key="2">
    <source>
        <dbReference type="ARBA" id="ARBA00022801"/>
    </source>
</evidence>
<keyword evidence="1 6" id="KW-0547">Nucleotide-binding</keyword>
<dbReference type="GO" id="GO:0003724">
    <property type="term" value="F:RNA helicase activity"/>
    <property type="evidence" value="ECO:0007669"/>
    <property type="project" value="InterPro"/>
</dbReference>
<feature type="domain" description="DEAD-box RNA helicase Q" evidence="10">
    <location>
        <begin position="3"/>
        <end position="31"/>
    </location>
</feature>
<feature type="compositionally biased region" description="Low complexity" evidence="7">
    <location>
        <begin position="466"/>
        <end position="477"/>
    </location>
</feature>
<dbReference type="PANTHER" id="PTHR47963:SF7">
    <property type="entry name" value="ATP-DEPENDENT RNA HELICASE YFML-RELATED"/>
    <property type="match status" value="1"/>
</dbReference>
<keyword evidence="3 6" id="KW-0347">Helicase</keyword>
<dbReference type="Proteomes" id="UP000014155">
    <property type="component" value="Unassembled WGS sequence"/>
</dbReference>
<feature type="compositionally biased region" description="Basic and acidic residues" evidence="7">
    <location>
        <begin position="608"/>
        <end position="624"/>
    </location>
</feature>
<dbReference type="InterPro" id="IPR027417">
    <property type="entry name" value="P-loop_NTPase"/>
</dbReference>
<dbReference type="InterPro" id="IPR050547">
    <property type="entry name" value="DEAD_box_RNA_helicases"/>
</dbReference>
<dbReference type="GO" id="GO:0005840">
    <property type="term" value="C:ribosome"/>
    <property type="evidence" value="ECO:0007669"/>
    <property type="project" value="TreeGrafter"/>
</dbReference>
<feature type="domain" description="Helicase C-terminal" evidence="9">
    <location>
        <begin position="233"/>
        <end position="383"/>
    </location>
</feature>
<dbReference type="PROSITE" id="PS51192">
    <property type="entry name" value="HELICASE_ATP_BIND_1"/>
    <property type="match status" value="1"/>
</dbReference>
<keyword evidence="4 6" id="KW-0067">ATP-binding</keyword>
<protein>
    <submittedName>
        <fullName evidence="11">DEAD/DEAH box helicase</fullName>
    </submittedName>
</protein>
<dbReference type="InterPro" id="IPR011545">
    <property type="entry name" value="DEAD/DEAH_box_helicase_dom"/>
</dbReference>
<evidence type="ECO:0000259" key="10">
    <source>
        <dbReference type="PROSITE" id="PS51195"/>
    </source>
</evidence>
<dbReference type="PANTHER" id="PTHR47963">
    <property type="entry name" value="DEAD-BOX ATP-DEPENDENT RNA HELICASE 47, MITOCHONDRIAL"/>
    <property type="match status" value="1"/>
</dbReference>
<evidence type="ECO:0000259" key="9">
    <source>
        <dbReference type="PROSITE" id="PS51194"/>
    </source>
</evidence>
<dbReference type="PROSITE" id="PS51194">
    <property type="entry name" value="HELICASE_CTER"/>
    <property type="match status" value="1"/>
</dbReference>
<feature type="compositionally biased region" description="Basic and acidic residues" evidence="7">
    <location>
        <begin position="421"/>
        <end position="464"/>
    </location>
</feature>
<dbReference type="InterPro" id="IPR014001">
    <property type="entry name" value="Helicase_ATP-bd"/>
</dbReference>
<dbReference type="CDD" id="cd18787">
    <property type="entry name" value="SF2_C_DEAD"/>
    <property type="match status" value="1"/>
</dbReference>
<dbReference type="GO" id="GO:0005829">
    <property type="term" value="C:cytosol"/>
    <property type="evidence" value="ECO:0007669"/>
    <property type="project" value="TreeGrafter"/>
</dbReference>
<feature type="compositionally biased region" description="Basic and acidic residues" evidence="7">
    <location>
        <begin position="478"/>
        <end position="541"/>
    </location>
</feature>
<comment type="similarity">
    <text evidence="6">Belongs to the DEAD box helicase family.</text>
</comment>
<dbReference type="InterPro" id="IPR014014">
    <property type="entry name" value="RNA_helicase_DEAD_Q_motif"/>
</dbReference>
<dbReference type="PROSITE" id="PS51195">
    <property type="entry name" value="Q_MOTIF"/>
    <property type="match status" value="1"/>
</dbReference>
<evidence type="ECO:0000313" key="12">
    <source>
        <dbReference type="Proteomes" id="UP000014155"/>
    </source>
</evidence>
<keyword evidence="12" id="KW-1185">Reference proteome</keyword>
<evidence type="ECO:0000256" key="6">
    <source>
        <dbReference type="RuleBase" id="RU000492"/>
    </source>
</evidence>
<evidence type="ECO:0000256" key="7">
    <source>
        <dbReference type="SAM" id="MobiDB-lite"/>
    </source>
</evidence>
<dbReference type="STRING" id="1195236.CTER_0428"/>
<evidence type="ECO:0000256" key="1">
    <source>
        <dbReference type="ARBA" id="ARBA00022741"/>
    </source>
</evidence>
<feature type="short sequence motif" description="Q motif" evidence="5">
    <location>
        <begin position="3"/>
        <end position="31"/>
    </location>
</feature>
<dbReference type="InterPro" id="IPR001650">
    <property type="entry name" value="Helicase_C-like"/>
</dbReference>
<accession>S0FWT8</accession>
<feature type="compositionally biased region" description="Basic and acidic residues" evidence="7">
    <location>
        <begin position="549"/>
        <end position="594"/>
    </location>
</feature>
<dbReference type="PROSITE" id="PS00039">
    <property type="entry name" value="DEAD_ATP_HELICASE"/>
    <property type="match status" value="1"/>
</dbReference>